<dbReference type="InterPro" id="IPR029787">
    <property type="entry name" value="Nucleotide_cyclase"/>
</dbReference>
<dbReference type="Gene3D" id="3.30.450.20">
    <property type="entry name" value="PAS domain"/>
    <property type="match status" value="2"/>
</dbReference>
<dbReference type="EMBL" id="LVCN01000032">
    <property type="protein sequence ID" value="KYL33931.1"/>
    <property type="molecule type" value="Genomic_DNA"/>
</dbReference>
<accession>A0ABD4ELD6</accession>
<sequence>MDLSRLNAERLIQNLQTGVVVHSPDTGILYANPSALNILRLTKEQALGRDAFDSKWKLLDEFRQPLQSSQYPVSVVIKTQKPLMNLEIGICDSSSDEITWVLCNAYPEFDEQNNIAEIVVTFIDITHQKQAIPFKEIVELASDVILVTEASPITNDGPKIVYANQSFTKVTGYHLDEVRGKTPRILQGAKTQQATRDKIRHALENKQQVSEQILNYKKSGEPYWIDMNIFPLKNALGEVAYYAAIERDITKMKQYQAQLKDLTIKDPLTNLLNRRGFIETAKLALDECIKDSQHLTLTMIDIDHFKRINDQFGHEGGDSVLQSIAATFKSFCDSDDIIARLGGEEFCIVSPTKCVSTVVKTLAKLQDHLKDNPVQLSSGGQVSYTISSGVSSLTSESCSLQGLLRNADTALYNAKTTGRNQTVVFNQSLDYE</sequence>
<feature type="domain" description="PAS" evidence="2">
    <location>
        <begin position="130"/>
        <end position="206"/>
    </location>
</feature>
<dbReference type="NCBIfam" id="TIGR00229">
    <property type="entry name" value="sensory_box"/>
    <property type="match status" value="1"/>
</dbReference>
<dbReference type="PANTHER" id="PTHR46663">
    <property type="entry name" value="DIGUANYLATE CYCLASE DGCT-RELATED"/>
    <property type="match status" value="1"/>
</dbReference>
<dbReference type="GO" id="GO:0003824">
    <property type="term" value="F:catalytic activity"/>
    <property type="evidence" value="ECO:0007669"/>
    <property type="project" value="UniProtKB-ARBA"/>
</dbReference>
<feature type="domain" description="PAC" evidence="3">
    <location>
        <begin position="207"/>
        <end position="261"/>
    </location>
</feature>
<dbReference type="PROSITE" id="PS50113">
    <property type="entry name" value="PAC"/>
    <property type="match status" value="2"/>
</dbReference>
<dbReference type="AlphaFoldDB" id="A0ABD4ELD6"/>
<feature type="domain" description="PAS" evidence="2">
    <location>
        <begin position="4"/>
        <end position="65"/>
    </location>
</feature>
<protein>
    <submittedName>
        <fullName evidence="5">Response regulator</fullName>
    </submittedName>
</protein>
<evidence type="ECO:0000313" key="5">
    <source>
        <dbReference type="EMBL" id="KYL33931.1"/>
    </source>
</evidence>
<reference evidence="5 6" key="1">
    <citation type="submission" date="2016-03" db="EMBL/GenBank/DDBJ databases">
        <authorList>
            <person name="Zhang H."/>
            <person name="Liu R."/>
            <person name="Wang M."/>
            <person name="Wang H."/>
            <person name="Wang L."/>
            <person name="Song L."/>
        </authorList>
    </citation>
    <scope>NUCLEOTIDE SEQUENCE [LARGE SCALE GENOMIC DNA]</scope>
    <source>
        <strain evidence="5 6">DSM 16099</strain>
    </source>
</reference>
<dbReference type="SUPFAM" id="SSF55785">
    <property type="entry name" value="PYP-like sensor domain (PAS domain)"/>
    <property type="match status" value="2"/>
</dbReference>
<dbReference type="InterPro" id="IPR043128">
    <property type="entry name" value="Rev_trsase/Diguanyl_cyclase"/>
</dbReference>
<dbReference type="PANTHER" id="PTHR46663:SF4">
    <property type="entry name" value="DIGUANYLATE CYCLASE DGCT-RELATED"/>
    <property type="match status" value="1"/>
</dbReference>
<dbReference type="CDD" id="cd01949">
    <property type="entry name" value="GGDEF"/>
    <property type="match status" value="1"/>
</dbReference>
<dbReference type="SMART" id="SM00086">
    <property type="entry name" value="PAC"/>
    <property type="match status" value="2"/>
</dbReference>
<dbReference type="InterPro" id="IPR000700">
    <property type="entry name" value="PAS-assoc_C"/>
</dbReference>
<dbReference type="InterPro" id="IPR000014">
    <property type="entry name" value="PAS"/>
</dbReference>
<organism evidence="5 6">
    <name type="scientific">Pseudoalteromonas tetraodonis</name>
    <dbReference type="NCBI Taxonomy" id="43659"/>
    <lineage>
        <taxon>Bacteria</taxon>
        <taxon>Pseudomonadati</taxon>
        <taxon>Pseudomonadota</taxon>
        <taxon>Gammaproteobacteria</taxon>
        <taxon>Alteromonadales</taxon>
        <taxon>Pseudoalteromonadaceae</taxon>
        <taxon>Pseudoalteromonas</taxon>
    </lineage>
</organism>
<dbReference type="PROSITE" id="PS50887">
    <property type="entry name" value="GGDEF"/>
    <property type="match status" value="1"/>
</dbReference>
<dbReference type="PROSITE" id="PS50112">
    <property type="entry name" value="PAS"/>
    <property type="match status" value="2"/>
</dbReference>
<dbReference type="SUPFAM" id="SSF55073">
    <property type="entry name" value="Nucleotide cyclase"/>
    <property type="match status" value="1"/>
</dbReference>
<dbReference type="InterPro" id="IPR013767">
    <property type="entry name" value="PAS_fold"/>
</dbReference>
<dbReference type="Pfam" id="PF13426">
    <property type="entry name" value="PAS_9"/>
    <property type="match status" value="1"/>
</dbReference>
<dbReference type="InterPro" id="IPR052163">
    <property type="entry name" value="DGC-Regulatory_Protein"/>
</dbReference>
<evidence type="ECO:0000259" key="2">
    <source>
        <dbReference type="PROSITE" id="PS50112"/>
    </source>
</evidence>
<proteinExistence type="predicted"/>
<comment type="caution">
    <text evidence="5">The sequence shown here is derived from an EMBL/GenBank/DDBJ whole genome shotgun (WGS) entry which is preliminary data.</text>
</comment>
<dbReference type="FunFam" id="3.30.70.270:FF:000001">
    <property type="entry name" value="Diguanylate cyclase domain protein"/>
    <property type="match status" value="1"/>
</dbReference>
<dbReference type="Pfam" id="PF00989">
    <property type="entry name" value="PAS"/>
    <property type="match status" value="1"/>
</dbReference>
<dbReference type="InterPro" id="IPR001610">
    <property type="entry name" value="PAC"/>
</dbReference>
<dbReference type="NCBIfam" id="TIGR00254">
    <property type="entry name" value="GGDEF"/>
    <property type="match status" value="1"/>
</dbReference>
<dbReference type="Proteomes" id="UP000075763">
    <property type="component" value="Unassembled WGS sequence"/>
</dbReference>
<dbReference type="Pfam" id="PF00990">
    <property type="entry name" value="GGDEF"/>
    <property type="match status" value="1"/>
</dbReference>
<dbReference type="Gene3D" id="3.30.70.270">
    <property type="match status" value="1"/>
</dbReference>
<dbReference type="InterPro" id="IPR035965">
    <property type="entry name" value="PAS-like_dom_sf"/>
</dbReference>
<evidence type="ECO:0000259" key="4">
    <source>
        <dbReference type="PROSITE" id="PS50887"/>
    </source>
</evidence>
<feature type="domain" description="PAC" evidence="3">
    <location>
        <begin position="84"/>
        <end position="137"/>
    </location>
</feature>
<dbReference type="SMART" id="SM00091">
    <property type="entry name" value="PAS"/>
    <property type="match status" value="2"/>
</dbReference>
<evidence type="ECO:0000256" key="1">
    <source>
        <dbReference type="ARBA" id="ARBA00001946"/>
    </source>
</evidence>
<comment type="cofactor">
    <cofactor evidence="1">
        <name>Mg(2+)</name>
        <dbReference type="ChEBI" id="CHEBI:18420"/>
    </cofactor>
</comment>
<evidence type="ECO:0000313" key="6">
    <source>
        <dbReference type="Proteomes" id="UP000075763"/>
    </source>
</evidence>
<name>A0ABD4ELD6_9GAMM</name>
<dbReference type="CDD" id="cd00130">
    <property type="entry name" value="PAS"/>
    <property type="match status" value="2"/>
</dbReference>
<dbReference type="SMART" id="SM00267">
    <property type="entry name" value="GGDEF"/>
    <property type="match status" value="1"/>
</dbReference>
<evidence type="ECO:0000259" key="3">
    <source>
        <dbReference type="PROSITE" id="PS50113"/>
    </source>
</evidence>
<feature type="domain" description="GGDEF" evidence="4">
    <location>
        <begin position="293"/>
        <end position="427"/>
    </location>
</feature>
<dbReference type="InterPro" id="IPR000160">
    <property type="entry name" value="GGDEF_dom"/>
</dbReference>
<gene>
    <name evidence="5" type="ORF">A2I96_16080</name>
</gene>